<proteinExistence type="inferred from homology"/>
<dbReference type="OrthoDB" id="1726349at2"/>
<keyword evidence="3" id="KW-1185">Reference proteome</keyword>
<comment type="caution">
    <text evidence="2">The sequence shown here is derived from an EMBL/GenBank/DDBJ whole genome shotgun (WGS) entry which is preliminary data.</text>
</comment>
<dbReference type="EMBL" id="RKRE01000001">
    <property type="protein sequence ID" value="RPF49936.1"/>
    <property type="molecule type" value="Genomic_DNA"/>
</dbReference>
<evidence type="ECO:0000313" key="3">
    <source>
        <dbReference type="Proteomes" id="UP000282654"/>
    </source>
</evidence>
<gene>
    <name evidence="2" type="ORF">EDD75_0762</name>
</gene>
<protein>
    <submittedName>
        <fullName evidence="2">Antitoxin Phd_YefM of type II toxin-antitoxin system</fullName>
    </submittedName>
</protein>
<dbReference type="InterPro" id="IPR036165">
    <property type="entry name" value="YefM-like_sf"/>
</dbReference>
<dbReference type="Proteomes" id="UP000282654">
    <property type="component" value="Unassembled WGS sequence"/>
</dbReference>
<sequence length="95" mass="11052">MKFISVRNLRLRSGEIWRQLQQEKEMVITLNGRPVAILAGVEGEDVMEYLATLRRTRAMLSVNKIQERARQTGKDKITAAEIDKEIRAVRRSRTR</sequence>
<dbReference type="RefSeq" id="WP_123928194.1">
    <property type="nucleotide sequence ID" value="NZ_RKRE01000001.1"/>
</dbReference>
<evidence type="ECO:0000313" key="2">
    <source>
        <dbReference type="EMBL" id="RPF49936.1"/>
    </source>
</evidence>
<comment type="similarity">
    <text evidence="1">Belongs to the phD/YefM antitoxin family.</text>
</comment>
<organism evidence="2 3">
    <name type="scientific">Thermodesulfitimonas autotrophica</name>
    <dbReference type="NCBI Taxonomy" id="1894989"/>
    <lineage>
        <taxon>Bacteria</taxon>
        <taxon>Bacillati</taxon>
        <taxon>Bacillota</taxon>
        <taxon>Clostridia</taxon>
        <taxon>Thermoanaerobacterales</taxon>
        <taxon>Thermoanaerobacteraceae</taxon>
        <taxon>Thermodesulfitimonas</taxon>
    </lineage>
</organism>
<reference evidence="2 3" key="1">
    <citation type="submission" date="2018-11" db="EMBL/GenBank/DDBJ databases">
        <title>Genomic Encyclopedia of Type Strains, Phase IV (KMG-IV): sequencing the most valuable type-strain genomes for metagenomic binning, comparative biology and taxonomic classification.</title>
        <authorList>
            <person name="Goeker M."/>
        </authorList>
    </citation>
    <scope>NUCLEOTIDE SEQUENCE [LARGE SCALE GENOMIC DNA]</scope>
    <source>
        <strain evidence="2 3">DSM 102936</strain>
    </source>
</reference>
<accession>A0A3N5AXF5</accession>
<name>A0A3N5AXF5_9THEO</name>
<evidence type="ECO:0000256" key="1">
    <source>
        <dbReference type="ARBA" id="ARBA00009981"/>
    </source>
</evidence>
<dbReference type="AlphaFoldDB" id="A0A3N5AXF5"/>
<dbReference type="SUPFAM" id="SSF143120">
    <property type="entry name" value="YefM-like"/>
    <property type="match status" value="1"/>
</dbReference>